<proteinExistence type="predicted"/>
<keyword evidence="3" id="KW-1185">Reference proteome</keyword>
<evidence type="ECO:0000313" key="3">
    <source>
        <dbReference type="Proteomes" id="UP000027920"/>
    </source>
</evidence>
<dbReference type="GO" id="GO:0003690">
    <property type="term" value="F:double-stranded DNA binding"/>
    <property type="evidence" value="ECO:0007669"/>
    <property type="project" value="InterPro"/>
</dbReference>
<evidence type="ECO:0000313" key="2">
    <source>
        <dbReference type="EMBL" id="KEF60485.1"/>
    </source>
</evidence>
<dbReference type="PANTHER" id="PTHR12732">
    <property type="entry name" value="UNCHARACTERIZED PROTEASOME COMPONENT REGION PCI-CONTAINING"/>
    <property type="match status" value="1"/>
</dbReference>
<accession>A0A072PY02</accession>
<dbReference type="PANTHER" id="PTHR12732:SF8">
    <property type="entry name" value="NUCLEAR MRNA EXPORT PROTEIN THP1"/>
    <property type="match status" value="1"/>
</dbReference>
<dbReference type="EMBL" id="AMGV01000002">
    <property type="protein sequence ID" value="KEF60485.1"/>
    <property type="molecule type" value="Genomic_DNA"/>
</dbReference>
<reference evidence="2 3" key="1">
    <citation type="submission" date="2013-03" db="EMBL/GenBank/DDBJ databases">
        <title>The Genome Sequence of Exophiala aquamarina CBS 119918.</title>
        <authorList>
            <consortium name="The Broad Institute Genomics Platform"/>
            <person name="Cuomo C."/>
            <person name="de Hoog S."/>
            <person name="Gorbushina A."/>
            <person name="Walker B."/>
            <person name="Young S.K."/>
            <person name="Zeng Q."/>
            <person name="Gargeya S."/>
            <person name="Fitzgerald M."/>
            <person name="Haas B."/>
            <person name="Abouelleil A."/>
            <person name="Allen A.W."/>
            <person name="Alvarado L."/>
            <person name="Arachchi H.M."/>
            <person name="Berlin A.M."/>
            <person name="Chapman S.B."/>
            <person name="Gainer-Dewar J."/>
            <person name="Goldberg J."/>
            <person name="Griggs A."/>
            <person name="Gujja S."/>
            <person name="Hansen M."/>
            <person name="Howarth C."/>
            <person name="Imamovic A."/>
            <person name="Ireland A."/>
            <person name="Larimer J."/>
            <person name="McCowan C."/>
            <person name="Murphy C."/>
            <person name="Pearson M."/>
            <person name="Poon T.W."/>
            <person name="Priest M."/>
            <person name="Roberts A."/>
            <person name="Saif S."/>
            <person name="Shea T."/>
            <person name="Sisk P."/>
            <person name="Sykes S."/>
            <person name="Wortman J."/>
            <person name="Nusbaum C."/>
            <person name="Birren B."/>
        </authorList>
    </citation>
    <scope>NUCLEOTIDE SEQUENCE [LARGE SCALE GENOMIC DNA]</scope>
    <source>
        <strain evidence="2 3">CBS 119918</strain>
    </source>
</reference>
<dbReference type="GeneID" id="25276991"/>
<protein>
    <recommendedName>
        <fullName evidence="4">PCI domain-containing protein</fullName>
    </recommendedName>
</protein>
<feature type="region of interest" description="Disordered" evidence="1">
    <location>
        <begin position="154"/>
        <end position="175"/>
    </location>
</feature>
<dbReference type="RefSeq" id="XP_013263075.1">
    <property type="nucleotide sequence ID" value="XM_013407621.1"/>
</dbReference>
<evidence type="ECO:0000256" key="1">
    <source>
        <dbReference type="SAM" id="MobiDB-lite"/>
    </source>
</evidence>
<dbReference type="InterPro" id="IPR045114">
    <property type="entry name" value="Csn12-like"/>
</dbReference>
<dbReference type="SMART" id="SM00753">
    <property type="entry name" value="PAM"/>
    <property type="match status" value="1"/>
</dbReference>
<comment type="caution">
    <text evidence="2">The sequence shown here is derived from an EMBL/GenBank/DDBJ whole genome shotgun (WGS) entry which is preliminary data.</text>
</comment>
<dbReference type="OrthoDB" id="5404651at2759"/>
<name>A0A072PY02_9EURO</name>
<feature type="compositionally biased region" description="Polar residues" evidence="1">
    <location>
        <begin position="435"/>
        <end position="449"/>
    </location>
</feature>
<dbReference type="STRING" id="1182545.A0A072PY02"/>
<evidence type="ECO:0008006" key="4">
    <source>
        <dbReference type="Google" id="ProtNLM"/>
    </source>
</evidence>
<dbReference type="VEuPathDB" id="FungiDB:A1O9_02046"/>
<sequence>MPPFGANKTILDSFLTEIVSSIRSKNGQRIAELIQLDFDSLPPERQKPYAELNAELNAQYPASSNDSQLVTRCKAVLSQDEFGSFSPPFSDSIVHYFRYLRDFTTADNRAKASKIRQLTSQCVTALGDSKYGVIMIPIVLSFSRVLAAVATNLDRSQHEQSSQNQTTTSADTPGTRFSFVEDAANVLRDAFIKCLAGSPGVPRTSRPAPPDDKRLGIYLTANSCLKLLTQCRKLRNAQQMFSSIDAQSPPLAFYPAAQRVTYLYHLGRYHFANSHFVRAIAALQAAYEQCHAQALKHRRAILTYLIAANICVGRFPSRQNLLSRPEAVDLAPYFVPLCQAIRIGDLGAFQQMLSLESSTGQWFLRRAILLQLQDRCEILVWRSLIRQTFRHAGYLGAEERKVPFLRLNLVQRAARWAVMRTKSANPQRPRPKPSRSFSNTATNTSNAHPQNDDDDDETYMDSELADLDAAIAETGFDMSTGQYIDDWSLSNKYQHAAPPSASAILSSSSSSSSSPPSTWPHIWEIESIVLSLIQQHLLRGFATHTNPRFAVPGAQKLGGPMKAGFPGVWPVIAARMGVEVAENQSTTNTTSSAGSASAAAAAFGRIVVPGWVEERNLLSGAGGNNVVRIFGARAAGS</sequence>
<dbReference type="AlphaFoldDB" id="A0A072PY02"/>
<gene>
    <name evidence="2" type="ORF">A1O9_02046</name>
</gene>
<organism evidence="2 3">
    <name type="scientific">Exophiala aquamarina CBS 119918</name>
    <dbReference type="NCBI Taxonomy" id="1182545"/>
    <lineage>
        <taxon>Eukaryota</taxon>
        <taxon>Fungi</taxon>
        <taxon>Dikarya</taxon>
        <taxon>Ascomycota</taxon>
        <taxon>Pezizomycotina</taxon>
        <taxon>Eurotiomycetes</taxon>
        <taxon>Chaetothyriomycetidae</taxon>
        <taxon>Chaetothyriales</taxon>
        <taxon>Herpotrichiellaceae</taxon>
        <taxon>Exophiala</taxon>
    </lineage>
</organism>
<dbReference type="HOGENOM" id="CLU_017745_0_0_1"/>
<feature type="region of interest" description="Disordered" evidence="1">
    <location>
        <begin position="420"/>
        <end position="458"/>
    </location>
</feature>
<dbReference type="Proteomes" id="UP000027920">
    <property type="component" value="Unassembled WGS sequence"/>
</dbReference>
<feature type="compositionally biased region" description="Polar residues" evidence="1">
    <location>
        <begin position="159"/>
        <end position="172"/>
    </location>
</feature>
<dbReference type="GO" id="GO:0003723">
    <property type="term" value="F:RNA binding"/>
    <property type="evidence" value="ECO:0007669"/>
    <property type="project" value="InterPro"/>
</dbReference>